<reference evidence="3 4" key="1">
    <citation type="submission" date="2023-07" db="EMBL/GenBank/DDBJ databases">
        <title>Genomic Encyclopedia of Type Strains, Phase IV (KMG-IV): sequencing the most valuable type-strain genomes for metagenomic binning, comparative biology and taxonomic classification.</title>
        <authorList>
            <person name="Goeker M."/>
        </authorList>
    </citation>
    <scope>NUCLEOTIDE SEQUENCE [LARGE SCALE GENOMIC DNA]</scope>
    <source>
        <strain evidence="3 4">DSM 5896</strain>
    </source>
</reference>
<keyword evidence="4" id="KW-1185">Reference proteome</keyword>
<organism evidence="3 4">
    <name type="scientific">Labrys monachus</name>
    <dbReference type="NCBI Taxonomy" id="217067"/>
    <lineage>
        <taxon>Bacteria</taxon>
        <taxon>Pseudomonadati</taxon>
        <taxon>Pseudomonadota</taxon>
        <taxon>Alphaproteobacteria</taxon>
        <taxon>Hyphomicrobiales</taxon>
        <taxon>Xanthobacteraceae</taxon>
        <taxon>Labrys</taxon>
    </lineage>
</organism>
<name>A0ABU0FPD7_9HYPH</name>
<dbReference type="SUPFAM" id="SSF47413">
    <property type="entry name" value="lambda repressor-like DNA-binding domains"/>
    <property type="match status" value="1"/>
</dbReference>
<evidence type="ECO:0000259" key="2">
    <source>
        <dbReference type="SMART" id="SM00530"/>
    </source>
</evidence>
<evidence type="ECO:0000256" key="1">
    <source>
        <dbReference type="SAM" id="MobiDB-lite"/>
    </source>
</evidence>
<accession>A0ABU0FPD7</accession>
<evidence type="ECO:0000313" key="4">
    <source>
        <dbReference type="Proteomes" id="UP001237448"/>
    </source>
</evidence>
<dbReference type="Pfam" id="PF17765">
    <property type="entry name" value="MLTR_LBD"/>
    <property type="match status" value="1"/>
</dbReference>
<dbReference type="Proteomes" id="UP001237448">
    <property type="component" value="Unassembled WGS sequence"/>
</dbReference>
<dbReference type="CDD" id="cd00093">
    <property type="entry name" value="HTH_XRE"/>
    <property type="match status" value="1"/>
</dbReference>
<dbReference type="PANTHER" id="PTHR35010">
    <property type="entry name" value="BLL4672 PROTEIN-RELATED"/>
    <property type="match status" value="1"/>
</dbReference>
<gene>
    <name evidence="3" type="ORF">J3R73_006019</name>
</gene>
<comment type="caution">
    <text evidence="3">The sequence shown here is derived from an EMBL/GenBank/DDBJ whole genome shotgun (WGS) entry which is preliminary data.</text>
</comment>
<proteinExistence type="predicted"/>
<dbReference type="InterPro" id="IPR001387">
    <property type="entry name" value="Cro/C1-type_HTH"/>
</dbReference>
<evidence type="ECO:0000313" key="3">
    <source>
        <dbReference type="EMBL" id="MDQ0396227.1"/>
    </source>
</evidence>
<dbReference type="Gene3D" id="1.10.260.40">
    <property type="entry name" value="lambda repressor-like DNA-binding domains"/>
    <property type="match status" value="1"/>
</dbReference>
<dbReference type="InterPro" id="IPR010982">
    <property type="entry name" value="Lambda_DNA-bd_dom_sf"/>
</dbReference>
<dbReference type="RefSeq" id="WP_307436175.1">
    <property type="nucleotide sequence ID" value="NZ_JAUSVK010000001.1"/>
</dbReference>
<dbReference type="EMBL" id="JAUSVK010000001">
    <property type="protein sequence ID" value="MDQ0396227.1"/>
    <property type="molecule type" value="Genomic_DNA"/>
</dbReference>
<protein>
    <submittedName>
        <fullName evidence="3">Transcriptional regulator with XRE-family HTH domain</fullName>
    </submittedName>
</protein>
<dbReference type="SMART" id="SM00530">
    <property type="entry name" value="HTH_XRE"/>
    <property type="match status" value="1"/>
</dbReference>
<feature type="domain" description="HTH cro/C1-type" evidence="2">
    <location>
        <begin position="18"/>
        <end position="90"/>
    </location>
</feature>
<dbReference type="Pfam" id="PF13560">
    <property type="entry name" value="HTH_31"/>
    <property type="match status" value="1"/>
</dbReference>
<dbReference type="InterPro" id="IPR041413">
    <property type="entry name" value="MLTR_LBD"/>
</dbReference>
<sequence>MDTRPATHDNRRRAFAAFLRSRRERLAPEDVGLPPGLRRRTPGLRREEVALLAGVGTTWYTWLEQGRDVRPSREVLSALAKALRLDPTETRHLFLLDDRAPPETRRSGPEIVPVPLLRMLDSMRGQPAYVLGRRWDVLAWNRAAVAVFGDYERLDGDARNIMHMVFADPDHRRRMVDWDGLAPASLAMFRADSVRYAGDPDFERLIAILKAASREFRAWWPKQEVLRPFGGHKRIDHPGAGRMVFEYTSLAVAEQPDMKLVAYTPLEEEQTIGKLDRLLASLDGRPEARGAAPRDMPSPGRRLTRPPA</sequence>
<dbReference type="PANTHER" id="PTHR35010:SF3">
    <property type="entry name" value="BLL4873 PROTEIN"/>
    <property type="match status" value="1"/>
</dbReference>
<feature type="region of interest" description="Disordered" evidence="1">
    <location>
        <begin position="283"/>
        <end position="308"/>
    </location>
</feature>
<dbReference type="Gene3D" id="3.30.450.180">
    <property type="match status" value="1"/>
</dbReference>